<dbReference type="PROSITE" id="PS50082">
    <property type="entry name" value="WD_REPEATS_2"/>
    <property type="match status" value="2"/>
</dbReference>
<evidence type="ECO:0000256" key="7">
    <source>
        <dbReference type="ARBA" id="ARBA00047899"/>
    </source>
</evidence>
<keyword evidence="3" id="KW-0808">Transferase</keyword>
<keyword evidence="2" id="KW-0723">Serine/threonine-protein kinase</keyword>
<dbReference type="PANTHER" id="PTHR24363:SF0">
    <property type="entry name" value="SERINE_THREONINE KINASE LIKE DOMAIN CONTAINING 1"/>
    <property type="match status" value="1"/>
</dbReference>
<dbReference type="PROSITE" id="PS00107">
    <property type="entry name" value="PROTEIN_KINASE_ATP"/>
    <property type="match status" value="1"/>
</dbReference>
<evidence type="ECO:0000256" key="2">
    <source>
        <dbReference type="ARBA" id="ARBA00022527"/>
    </source>
</evidence>
<keyword evidence="6 10" id="KW-0067">ATP-binding</keyword>
<keyword evidence="11" id="KW-0472">Membrane</keyword>
<comment type="caution">
    <text evidence="13">The sequence shown here is derived from an EMBL/GenBank/DDBJ whole genome shotgun (WGS) entry which is preliminary data.</text>
</comment>
<feature type="binding site" evidence="10">
    <location>
        <position position="41"/>
    </location>
    <ligand>
        <name>ATP</name>
        <dbReference type="ChEBI" id="CHEBI:30616"/>
    </ligand>
</feature>
<evidence type="ECO:0000313" key="14">
    <source>
        <dbReference type="Proteomes" id="UP001594351"/>
    </source>
</evidence>
<dbReference type="GO" id="GO:0016301">
    <property type="term" value="F:kinase activity"/>
    <property type="evidence" value="ECO:0007669"/>
    <property type="project" value="UniProtKB-KW"/>
</dbReference>
<evidence type="ECO:0000313" key="13">
    <source>
        <dbReference type="EMBL" id="MFC1851634.1"/>
    </source>
</evidence>
<dbReference type="Gene3D" id="1.10.510.10">
    <property type="entry name" value="Transferase(Phosphotransferase) domain 1"/>
    <property type="match status" value="1"/>
</dbReference>
<evidence type="ECO:0000256" key="3">
    <source>
        <dbReference type="ARBA" id="ARBA00022679"/>
    </source>
</evidence>
<name>A0ABV6YZK1_UNCC1</name>
<dbReference type="PROSITE" id="PS50294">
    <property type="entry name" value="WD_REPEATS_REGION"/>
    <property type="match status" value="1"/>
</dbReference>
<keyword evidence="5 13" id="KW-0418">Kinase</keyword>
<dbReference type="Proteomes" id="UP001594351">
    <property type="component" value="Unassembled WGS sequence"/>
</dbReference>
<dbReference type="SUPFAM" id="SSF50978">
    <property type="entry name" value="WD40 repeat-like"/>
    <property type="match status" value="1"/>
</dbReference>
<evidence type="ECO:0000256" key="6">
    <source>
        <dbReference type="ARBA" id="ARBA00022840"/>
    </source>
</evidence>
<dbReference type="PANTHER" id="PTHR24363">
    <property type="entry name" value="SERINE/THREONINE PROTEIN KINASE"/>
    <property type="match status" value="1"/>
</dbReference>
<dbReference type="EMBL" id="JBHPBY010000210">
    <property type="protein sequence ID" value="MFC1851634.1"/>
    <property type="molecule type" value="Genomic_DNA"/>
</dbReference>
<keyword evidence="14" id="KW-1185">Reference proteome</keyword>
<dbReference type="Pfam" id="PF00069">
    <property type="entry name" value="Pkinase"/>
    <property type="match status" value="1"/>
</dbReference>
<dbReference type="InterPro" id="IPR008266">
    <property type="entry name" value="Tyr_kinase_AS"/>
</dbReference>
<dbReference type="InterPro" id="IPR011009">
    <property type="entry name" value="Kinase-like_dom_sf"/>
</dbReference>
<comment type="catalytic activity">
    <reaction evidence="8">
        <text>L-seryl-[protein] + ATP = O-phospho-L-seryl-[protein] + ADP + H(+)</text>
        <dbReference type="Rhea" id="RHEA:17989"/>
        <dbReference type="Rhea" id="RHEA-COMP:9863"/>
        <dbReference type="Rhea" id="RHEA-COMP:11604"/>
        <dbReference type="ChEBI" id="CHEBI:15378"/>
        <dbReference type="ChEBI" id="CHEBI:29999"/>
        <dbReference type="ChEBI" id="CHEBI:30616"/>
        <dbReference type="ChEBI" id="CHEBI:83421"/>
        <dbReference type="ChEBI" id="CHEBI:456216"/>
        <dbReference type="EC" id="2.7.11.1"/>
    </reaction>
</comment>
<keyword evidence="9" id="KW-0853">WD repeat</keyword>
<evidence type="ECO:0000256" key="11">
    <source>
        <dbReference type="SAM" id="Phobius"/>
    </source>
</evidence>
<keyword evidence="4 10" id="KW-0547">Nucleotide-binding</keyword>
<dbReference type="InterPro" id="IPR001680">
    <property type="entry name" value="WD40_rpt"/>
</dbReference>
<feature type="repeat" description="WD" evidence="9">
    <location>
        <begin position="592"/>
        <end position="628"/>
    </location>
</feature>
<evidence type="ECO:0000256" key="5">
    <source>
        <dbReference type="ARBA" id="ARBA00022777"/>
    </source>
</evidence>
<protein>
    <recommendedName>
        <fullName evidence="1">non-specific serine/threonine protein kinase</fullName>
        <ecNumber evidence="1">2.7.11.1</ecNumber>
    </recommendedName>
</protein>
<dbReference type="Gene3D" id="2.130.10.10">
    <property type="entry name" value="YVTN repeat-like/Quinoprotein amine dehydrogenase"/>
    <property type="match status" value="2"/>
</dbReference>
<dbReference type="CDD" id="cd14014">
    <property type="entry name" value="STKc_PknB_like"/>
    <property type="match status" value="1"/>
</dbReference>
<dbReference type="SUPFAM" id="SSF56112">
    <property type="entry name" value="Protein kinase-like (PK-like)"/>
    <property type="match status" value="1"/>
</dbReference>
<reference evidence="13 14" key="1">
    <citation type="submission" date="2024-09" db="EMBL/GenBank/DDBJ databases">
        <title>Laminarin stimulates single cell rates of sulfate reduction while oxygen inhibits transcriptomic activity in coastal marine sediment.</title>
        <authorList>
            <person name="Lindsay M."/>
            <person name="Orcutt B."/>
            <person name="Emerson D."/>
            <person name="Stepanauskas R."/>
            <person name="D'Angelo T."/>
        </authorList>
    </citation>
    <scope>NUCLEOTIDE SEQUENCE [LARGE SCALE GENOMIC DNA]</scope>
    <source>
        <strain evidence="13">SAG AM-311-K15</strain>
    </source>
</reference>
<evidence type="ECO:0000259" key="12">
    <source>
        <dbReference type="PROSITE" id="PS50011"/>
    </source>
</evidence>
<dbReference type="InterPro" id="IPR036322">
    <property type="entry name" value="WD40_repeat_dom_sf"/>
</dbReference>
<dbReference type="EC" id="2.7.11.1" evidence="1"/>
<feature type="transmembrane region" description="Helical" evidence="11">
    <location>
        <begin position="278"/>
        <end position="298"/>
    </location>
</feature>
<gene>
    <name evidence="13" type="ORF">ACFL27_15700</name>
</gene>
<evidence type="ECO:0000256" key="4">
    <source>
        <dbReference type="ARBA" id="ARBA00022741"/>
    </source>
</evidence>
<accession>A0ABV6YZK1</accession>
<dbReference type="Pfam" id="PF00400">
    <property type="entry name" value="WD40"/>
    <property type="match status" value="1"/>
</dbReference>
<evidence type="ECO:0000256" key="9">
    <source>
        <dbReference type="PROSITE-ProRule" id="PRU00221"/>
    </source>
</evidence>
<evidence type="ECO:0000256" key="10">
    <source>
        <dbReference type="PROSITE-ProRule" id="PRU10141"/>
    </source>
</evidence>
<dbReference type="PROSITE" id="PS00109">
    <property type="entry name" value="PROTEIN_KINASE_TYR"/>
    <property type="match status" value="1"/>
</dbReference>
<dbReference type="PROSITE" id="PS50011">
    <property type="entry name" value="PROTEIN_KINASE_DOM"/>
    <property type="match status" value="1"/>
</dbReference>
<feature type="repeat" description="WD" evidence="9">
    <location>
        <begin position="334"/>
        <end position="375"/>
    </location>
</feature>
<keyword evidence="11" id="KW-0812">Transmembrane</keyword>
<proteinExistence type="predicted"/>
<dbReference type="InterPro" id="IPR000719">
    <property type="entry name" value="Prot_kinase_dom"/>
</dbReference>
<feature type="domain" description="Protein kinase" evidence="12">
    <location>
        <begin position="12"/>
        <end position="279"/>
    </location>
</feature>
<evidence type="ECO:0000256" key="1">
    <source>
        <dbReference type="ARBA" id="ARBA00012513"/>
    </source>
</evidence>
<dbReference type="Gene3D" id="3.30.200.20">
    <property type="entry name" value="Phosphorylase Kinase, domain 1"/>
    <property type="match status" value="1"/>
</dbReference>
<evidence type="ECO:0000256" key="8">
    <source>
        <dbReference type="ARBA" id="ARBA00048679"/>
    </source>
</evidence>
<comment type="catalytic activity">
    <reaction evidence="7">
        <text>L-threonyl-[protein] + ATP = O-phospho-L-threonyl-[protein] + ADP + H(+)</text>
        <dbReference type="Rhea" id="RHEA:46608"/>
        <dbReference type="Rhea" id="RHEA-COMP:11060"/>
        <dbReference type="Rhea" id="RHEA-COMP:11605"/>
        <dbReference type="ChEBI" id="CHEBI:15378"/>
        <dbReference type="ChEBI" id="CHEBI:30013"/>
        <dbReference type="ChEBI" id="CHEBI:30616"/>
        <dbReference type="ChEBI" id="CHEBI:61977"/>
        <dbReference type="ChEBI" id="CHEBI:456216"/>
        <dbReference type="EC" id="2.7.11.1"/>
    </reaction>
</comment>
<organism evidence="13 14">
    <name type="scientific">candidate division CSSED10-310 bacterium</name>
    <dbReference type="NCBI Taxonomy" id="2855610"/>
    <lineage>
        <taxon>Bacteria</taxon>
        <taxon>Bacteria division CSSED10-310</taxon>
    </lineage>
</organism>
<dbReference type="InterPro" id="IPR017441">
    <property type="entry name" value="Protein_kinase_ATP_BS"/>
</dbReference>
<sequence length="628" mass="70635">MDSEITSSFDTYTISSQLGQGGMGTTWLVHGTKTERPLVLKQLQISQAEDWKVIELFRREANVLQGLSHPNIPEYIDFFESADSSQLFLVQSYIEGKTLRQMIDEREKIPVEHLVDYLSQVLKILTYLHELVPPVLHRDITPQNIIVNQTSASEPGILYLVDFGAVKSASPAVEPETVASVGTFGYMPPEQMIGQADKSSDLYSLGMTFISLASQKDISEIPVNEKTGRIEPGTLLRQLPKKLRHFLRDLTQINREERIPSAHEALQRLLLKQKRSPLFYIMAAGIVFILMLMLGWGFTFIRSKGEIRTLGGWFSGHGSTLSAMTATFFSHPNLISRGSAVTQLAFTHDGSKLVSITKEGELILWEVSTGRQLQIVSDDNLSQLIWCEFSPDGQTLHLATVQNLFSFDVTPWKQQRKIRFKGAQIQDVLLQPGHMLVATYGSKELHIYALKQNEKTKIAHLDTGEIEAMVFNGNGTQVAYKEQEGSLDHNLMLWDFRKNVVAEVSALARFYALNFSPCFRFLVFSQGNSITFYDLATNQKSEFDDFSSYSNTVVINPDSSLFLTVPVYDNKRAKLVSFDPNDPISFGNERWGPHHKGPILKGVFNAEGSILATASKDQTVRLWRVTEL</sequence>
<dbReference type="SMART" id="SM00320">
    <property type="entry name" value="WD40"/>
    <property type="match status" value="3"/>
</dbReference>
<dbReference type="InterPro" id="IPR015943">
    <property type="entry name" value="WD40/YVTN_repeat-like_dom_sf"/>
</dbReference>
<keyword evidence="11" id="KW-1133">Transmembrane helix</keyword>